<keyword evidence="2" id="KW-1185">Reference proteome</keyword>
<evidence type="ECO:0000313" key="2">
    <source>
        <dbReference type="Proteomes" id="UP001497392"/>
    </source>
</evidence>
<protein>
    <submittedName>
        <fullName evidence="1">G3187 protein</fullName>
    </submittedName>
</protein>
<dbReference type="Proteomes" id="UP001497392">
    <property type="component" value="Unassembled WGS sequence"/>
</dbReference>
<organism evidence="1 2">
    <name type="scientific">Coccomyxa viridis</name>
    <dbReference type="NCBI Taxonomy" id="1274662"/>
    <lineage>
        <taxon>Eukaryota</taxon>
        <taxon>Viridiplantae</taxon>
        <taxon>Chlorophyta</taxon>
        <taxon>core chlorophytes</taxon>
        <taxon>Trebouxiophyceae</taxon>
        <taxon>Trebouxiophyceae incertae sedis</taxon>
        <taxon>Coccomyxaceae</taxon>
        <taxon>Coccomyxa</taxon>
    </lineage>
</organism>
<sequence length="233" mass="26630">MYLPQRTHRLKATVSHAKGNGAVQKEEYLRMGLPDLVAESLSKPRAPRSALARDFALAFLRQEKELLVKTAELRAVSAEMRSLTMRYLSTRKKLCIRGVIEYAEESVVLPHSTSSNGTAIVPLRQHKWQQILRERPRLAESIQAATGWRIEWIPNRIDYIHMLLCEHEHPEVLEGFDPTAYEDRLIVLEGSPLSREHMRAVECICNSFHVVYSLRLTDSTGPMATDDINTKRS</sequence>
<name>A0ABP1FM74_9CHLO</name>
<comment type="caution">
    <text evidence="1">The sequence shown here is derived from an EMBL/GenBank/DDBJ whole genome shotgun (WGS) entry which is preliminary data.</text>
</comment>
<dbReference type="EMBL" id="CAXHTA020000004">
    <property type="protein sequence ID" value="CAL5221063.1"/>
    <property type="molecule type" value="Genomic_DNA"/>
</dbReference>
<gene>
    <name evidence="1" type="primary">g3187</name>
    <name evidence="1" type="ORF">VP750_LOCUS2722</name>
</gene>
<reference evidence="1 2" key="1">
    <citation type="submission" date="2024-06" db="EMBL/GenBank/DDBJ databases">
        <authorList>
            <person name="Kraege A."/>
            <person name="Thomma B."/>
        </authorList>
    </citation>
    <scope>NUCLEOTIDE SEQUENCE [LARGE SCALE GENOMIC DNA]</scope>
</reference>
<evidence type="ECO:0000313" key="1">
    <source>
        <dbReference type="EMBL" id="CAL5221063.1"/>
    </source>
</evidence>
<proteinExistence type="predicted"/>
<accession>A0ABP1FM74</accession>